<keyword evidence="3 5" id="KW-1133">Transmembrane helix</keyword>
<dbReference type="AlphaFoldDB" id="A0A930UD35"/>
<dbReference type="Proteomes" id="UP000646211">
    <property type="component" value="Unassembled WGS sequence"/>
</dbReference>
<evidence type="ECO:0000256" key="5">
    <source>
        <dbReference type="SAM" id="Phobius"/>
    </source>
</evidence>
<dbReference type="InterPro" id="IPR002797">
    <property type="entry name" value="Polysacc_synth"/>
</dbReference>
<feature type="transmembrane region" description="Helical" evidence="5">
    <location>
        <begin position="290"/>
        <end position="313"/>
    </location>
</feature>
<dbReference type="EMBL" id="JADHEC010000010">
    <property type="protein sequence ID" value="MBF2708205.1"/>
    <property type="molecule type" value="Genomic_DNA"/>
</dbReference>
<feature type="transmembrane region" description="Helical" evidence="5">
    <location>
        <begin position="325"/>
        <end position="345"/>
    </location>
</feature>
<evidence type="ECO:0000313" key="7">
    <source>
        <dbReference type="Proteomes" id="UP000646211"/>
    </source>
</evidence>
<feature type="transmembrane region" description="Helical" evidence="5">
    <location>
        <begin position="352"/>
        <end position="376"/>
    </location>
</feature>
<dbReference type="RefSeq" id="WP_194311463.1">
    <property type="nucleotide sequence ID" value="NZ_JADHEC010000010.1"/>
</dbReference>
<keyword evidence="2 5" id="KW-0812">Transmembrane</keyword>
<feature type="transmembrane region" description="Helical" evidence="5">
    <location>
        <begin position="208"/>
        <end position="231"/>
    </location>
</feature>
<feature type="transmembrane region" description="Helical" evidence="5">
    <location>
        <begin position="167"/>
        <end position="188"/>
    </location>
</feature>
<sequence length="478" mass="55396">MSLIKNYFYNTLLLVTNVLYPLITFPYIARVIGPEGTGKLAFIMSIVQYFVIVAALGIPAYGVREIARLRDNKEKRDKLFNELVTINIINSVVLSFFYLLLLFLVPKLEVDFKYFLISILFVLFSFTNVDWFFTGIEEFRLITIRNVIVKLLSIVLLFIFVNSKADFGIYFGLTFLGLFINNFINFYYLKDKIKFSFTINYSLHSKPLLLLFATIFATSIYVLMDTIILGFLTNSLYVGYYNASMRLYKAALPIVTSLGVVMLPRMSIALEKNDMPEYNKLIEKSISFHFFVSLPISLFIGLFSSELIMLFAGKQFIASIPTTQILAPLIIIVGLSNILILQILNTMRMEKYMLFSVLIGSITSLVFNFILIPFLYQNGAAWATFITEVVVCLMLGYYVFFKTSIRICLTAFWQGSISLIPFIFFYFLFHDFFLNMFLRLGIISILGMTFYILILHKLFKNEFIIAMYNLYLFKFRLR</sequence>
<protein>
    <submittedName>
        <fullName evidence="6">Flippase</fullName>
    </submittedName>
</protein>
<feature type="transmembrane region" description="Helical" evidence="5">
    <location>
        <begin position="436"/>
        <end position="455"/>
    </location>
</feature>
<reference evidence="6" key="1">
    <citation type="submission" date="2020-11" db="EMBL/GenBank/DDBJ databases">
        <title>Genome of Flavobacterium soyangense.</title>
        <authorList>
            <person name="Liu Q."/>
            <person name="Xin Y.-H."/>
        </authorList>
    </citation>
    <scope>NUCLEOTIDE SEQUENCE</scope>
    <source>
        <strain evidence="6">CGMCC 1.13493</strain>
    </source>
</reference>
<feature type="transmembrane region" description="Helical" evidence="5">
    <location>
        <begin position="382"/>
        <end position="400"/>
    </location>
</feature>
<proteinExistence type="predicted"/>
<feature type="transmembrane region" description="Helical" evidence="5">
    <location>
        <begin position="112"/>
        <end position="133"/>
    </location>
</feature>
<keyword evidence="7" id="KW-1185">Reference proteome</keyword>
<organism evidence="6 7">
    <name type="scientific">Flavobacterium soyangense</name>
    <dbReference type="NCBI Taxonomy" id="2023265"/>
    <lineage>
        <taxon>Bacteria</taxon>
        <taxon>Pseudomonadati</taxon>
        <taxon>Bacteroidota</taxon>
        <taxon>Flavobacteriia</taxon>
        <taxon>Flavobacteriales</taxon>
        <taxon>Flavobacteriaceae</taxon>
        <taxon>Flavobacterium</taxon>
    </lineage>
</organism>
<feature type="transmembrane region" description="Helical" evidence="5">
    <location>
        <begin position="40"/>
        <end position="63"/>
    </location>
</feature>
<dbReference type="GO" id="GO:0016020">
    <property type="term" value="C:membrane"/>
    <property type="evidence" value="ECO:0007669"/>
    <property type="project" value="UniProtKB-SubCell"/>
</dbReference>
<comment type="caution">
    <text evidence="6">The sequence shown here is derived from an EMBL/GenBank/DDBJ whole genome shotgun (WGS) entry which is preliminary data.</text>
</comment>
<keyword evidence="4 5" id="KW-0472">Membrane</keyword>
<dbReference type="InterPro" id="IPR052556">
    <property type="entry name" value="PolySynth_Transporter"/>
</dbReference>
<evidence type="ECO:0000256" key="2">
    <source>
        <dbReference type="ARBA" id="ARBA00022692"/>
    </source>
</evidence>
<name>A0A930UD35_9FLAO</name>
<evidence type="ECO:0000256" key="1">
    <source>
        <dbReference type="ARBA" id="ARBA00004141"/>
    </source>
</evidence>
<feature type="transmembrane region" description="Helical" evidence="5">
    <location>
        <begin position="7"/>
        <end position="28"/>
    </location>
</feature>
<accession>A0A930UD35</accession>
<comment type="subcellular location">
    <subcellularLocation>
        <location evidence="1">Membrane</location>
        <topology evidence="1">Multi-pass membrane protein</topology>
    </subcellularLocation>
</comment>
<feature type="transmembrane region" description="Helical" evidence="5">
    <location>
        <begin position="142"/>
        <end position="161"/>
    </location>
</feature>
<evidence type="ECO:0000256" key="4">
    <source>
        <dbReference type="ARBA" id="ARBA00023136"/>
    </source>
</evidence>
<feature type="transmembrane region" description="Helical" evidence="5">
    <location>
        <begin position="251"/>
        <end position="270"/>
    </location>
</feature>
<feature type="transmembrane region" description="Helical" evidence="5">
    <location>
        <begin position="407"/>
        <end position="430"/>
    </location>
</feature>
<evidence type="ECO:0000313" key="6">
    <source>
        <dbReference type="EMBL" id="MBF2708205.1"/>
    </source>
</evidence>
<gene>
    <name evidence="6" type="ORF">IR213_06330</name>
</gene>
<dbReference type="PANTHER" id="PTHR43424">
    <property type="entry name" value="LOCUS PUTATIVE PROTEIN 1-RELATED"/>
    <property type="match status" value="1"/>
</dbReference>
<evidence type="ECO:0000256" key="3">
    <source>
        <dbReference type="ARBA" id="ARBA00022989"/>
    </source>
</evidence>
<dbReference type="PANTHER" id="PTHR43424:SF1">
    <property type="entry name" value="LOCUS PUTATIVE PROTEIN 1-RELATED"/>
    <property type="match status" value="1"/>
</dbReference>
<feature type="transmembrane region" description="Helical" evidence="5">
    <location>
        <begin position="84"/>
        <end position="106"/>
    </location>
</feature>
<dbReference type="CDD" id="cd13128">
    <property type="entry name" value="MATE_Wzx_like"/>
    <property type="match status" value="1"/>
</dbReference>
<dbReference type="Pfam" id="PF01943">
    <property type="entry name" value="Polysacc_synt"/>
    <property type="match status" value="1"/>
</dbReference>